<dbReference type="PANTHER" id="PTHR36540:SF1">
    <property type="entry name" value="PYRIMIDINE_PURINE NUCLEOSIDE PHOSPHORYLASE"/>
    <property type="match status" value="1"/>
</dbReference>
<dbReference type="GO" id="GO:0016154">
    <property type="term" value="F:pyrimidine-nucleoside phosphorylase activity"/>
    <property type="evidence" value="ECO:0007669"/>
    <property type="project" value="UniProtKB-UniRule"/>
</dbReference>
<keyword evidence="2 3" id="KW-0808">Transferase</keyword>
<dbReference type="AlphaFoldDB" id="A0AAV3U4S5"/>
<comment type="catalytic activity">
    <reaction evidence="3">
        <text>cytidine + phosphate = cytosine + alpha-D-ribose 1-phosphate</text>
        <dbReference type="Rhea" id="RHEA:52540"/>
        <dbReference type="ChEBI" id="CHEBI:16040"/>
        <dbReference type="ChEBI" id="CHEBI:17562"/>
        <dbReference type="ChEBI" id="CHEBI:43474"/>
        <dbReference type="ChEBI" id="CHEBI:57720"/>
        <dbReference type="EC" id="2.4.2.2"/>
    </reaction>
</comment>
<dbReference type="Pfam" id="PF06865">
    <property type="entry name" value="Ppnp"/>
    <property type="match status" value="1"/>
</dbReference>
<evidence type="ECO:0000256" key="1">
    <source>
        <dbReference type="ARBA" id="ARBA00022676"/>
    </source>
</evidence>
<dbReference type="Proteomes" id="UP001409585">
    <property type="component" value="Unassembled WGS sequence"/>
</dbReference>
<evidence type="ECO:0000313" key="5">
    <source>
        <dbReference type="Proteomes" id="UP001409585"/>
    </source>
</evidence>
<dbReference type="EMBL" id="BAABLX010000027">
    <property type="protein sequence ID" value="GAA4947514.1"/>
    <property type="molecule type" value="Genomic_DNA"/>
</dbReference>
<keyword evidence="5" id="KW-1185">Reference proteome</keyword>
<dbReference type="GO" id="GO:0004731">
    <property type="term" value="F:purine-nucleoside phosphorylase activity"/>
    <property type="evidence" value="ECO:0007669"/>
    <property type="project" value="UniProtKB-UniRule"/>
</dbReference>
<proteinExistence type="inferred from homology"/>
<organism evidence="4 5">
    <name type="scientific">Halioxenophilus aromaticivorans</name>
    <dbReference type="NCBI Taxonomy" id="1306992"/>
    <lineage>
        <taxon>Bacteria</taxon>
        <taxon>Pseudomonadati</taxon>
        <taxon>Pseudomonadota</taxon>
        <taxon>Gammaproteobacteria</taxon>
        <taxon>Alteromonadales</taxon>
        <taxon>Alteromonadaceae</taxon>
        <taxon>Halioxenophilus</taxon>
    </lineage>
</organism>
<evidence type="ECO:0000256" key="2">
    <source>
        <dbReference type="ARBA" id="ARBA00022679"/>
    </source>
</evidence>
<dbReference type="InterPro" id="IPR014710">
    <property type="entry name" value="RmlC-like_jellyroll"/>
</dbReference>
<comment type="catalytic activity">
    <reaction evidence="3">
        <text>uridine + phosphate = alpha-D-ribose 1-phosphate + uracil</text>
        <dbReference type="Rhea" id="RHEA:24388"/>
        <dbReference type="ChEBI" id="CHEBI:16704"/>
        <dbReference type="ChEBI" id="CHEBI:17568"/>
        <dbReference type="ChEBI" id="CHEBI:43474"/>
        <dbReference type="ChEBI" id="CHEBI:57720"/>
        <dbReference type="EC" id="2.4.2.2"/>
    </reaction>
</comment>
<protein>
    <recommendedName>
        <fullName evidence="3">Pyrimidine/purine nucleoside phosphorylase</fullName>
        <ecNumber evidence="3">2.4.2.1</ecNumber>
        <ecNumber evidence="3">2.4.2.2</ecNumber>
    </recommendedName>
    <alternativeName>
        <fullName evidence="3">Adenosine phosphorylase</fullName>
    </alternativeName>
    <alternativeName>
        <fullName evidence="3">Cytidine phosphorylase</fullName>
    </alternativeName>
    <alternativeName>
        <fullName evidence="3">Guanosine phosphorylase</fullName>
    </alternativeName>
    <alternativeName>
        <fullName evidence="3">Inosine phosphorylase</fullName>
    </alternativeName>
    <alternativeName>
        <fullName evidence="3">Thymidine phosphorylase</fullName>
    </alternativeName>
    <alternativeName>
        <fullName evidence="3">Uridine phosphorylase</fullName>
    </alternativeName>
    <alternativeName>
        <fullName evidence="3">Xanthosine phosphorylase</fullName>
    </alternativeName>
</protein>
<comment type="similarity">
    <text evidence="3">Belongs to the nucleoside phosphorylase PpnP family.</text>
</comment>
<comment type="catalytic activity">
    <reaction evidence="3">
        <text>inosine + phosphate = alpha-D-ribose 1-phosphate + hypoxanthine</text>
        <dbReference type="Rhea" id="RHEA:27646"/>
        <dbReference type="ChEBI" id="CHEBI:17368"/>
        <dbReference type="ChEBI" id="CHEBI:17596"/>
        <dbReference type="ChEBI" id="CHEBI:43474"/>
        <dbReference type="ChEBI" id="CHEBI:57720"/>
        <dbReference type="EC" id="2.4.2.1"/>
    </reaction>
</comment>
<gene>
    <name evidence="3" type="primary">ppnP</name>
    <name evidence="4" type="ORF">GCM10025791_28950</name>
</gene>
<dbReference type="EC" id="2.4.2.1" evidence="3"/>
<dbReference type="GO" id="GO:0005829">
    <property type="term" value="C:cytosol"/>
    <property type="evidence" value="ECO:0007669"/>
    <property type="project" value="TreeGrafter"/>
</dbReference>
<comment type="catalytic activity">
    <reaction evidence="3">
        <text>xanthosine + phosphate = alpha-D-ribose 1-phosphate + xanthine</text>
        <dbReference type="Rhea" id="RHEA:27638"/>
        <dbReference type="ChEBI" id="CHEBI:17712"/>
        <dbReference type="ChEBI" id="CHEBI:18107"/>
        <dbReference type="ChEBI" id="CHEBI:43474"/>
        <dbReference type="ChEBI" id="CHEBI:57720"/>
        <dbReference type="EC" id="2.4.2.1"/>
    </reaction>
</comment>
<dbReference type="InterPro" id="IPR011051">
    <property type="entry name" value="RmlC_Cupin_sf"/>
</dbReference>
<reference evidence="5" key="1">
    <citation type="journal article" date="2019" name="Int. J. Syst. Evol. Microbiol.">
        <title>The Global Catalogue of Microorganisms (GCM) 10K type strain sequencing project: providing services to taxonomists for standard genome sequencing and annotation.</title>
        <authorList>
            <consortium name="The Broad Institute Genomics Platform"/>
            <consortium name="The Broad Institute Genome Sequencing Center for Infectious Disease"/>
            <person name="Wu L."/>
            <person name="Ma J."/>
        </authorList>
    </citation>
    <scope>NUCLEOTIDE SEQUENCE [LARGE SCALE GENOMIC DNA]</scope>
    <source>
        <strain evidence="5">JCM 19134</strain>
    </source>
</reference>
<name>A0AAV3U4S5_9ALTE</name>
<dbReference type="SUPFAM" id="SSF51182">
    <property type="entry name" value="RmlC-like cupins"/>
    <property type="match status" value="1"/>
</dbReference>
<evidence type="ECO:0000313" key="4">
    <source>
        <dbReference type="EMBL" id="GAA4947514.1"/>
    </source>
</evidence>
<comment type="catalytic activity">
    <reaction evidence="3">
        <text>a purine D-ribonucleoside + phosphate = a purine nucleobase + alpha-D-ribose 1-phosphate</text>
        <dbReference type="Rhea" id="RHEA:19805"/>
        <dbReference type="ChEBI" id="CHEBI:26386"/>
        <dbReference type="ChEBI" id="CHEBI:43474"/>
        <dbReference type="ChEBI" id="CHEBI:57720"/>
        <dbReference type="ChEBI" id="CHEBI:142355"/>
        <dbReference type="EC" id="2.4.2.1"/>
    </reaction>
</comment>
<comment type="catalytic activity">
    <reaction evidence="3">
        <text>guanosine + phosphate = alpha-D-ribose 1-phosphate + guanine</text>
        <dbReference type="Rhea" id="RHEA:13233"/>
        <dbReference type="ChEBI" id="CHEBI:16235"/>
        <dbReference type="ChEBI" id="CHEBI:16750"/>
        <dbReference type="ChEBI" id="CHEBI:43474"/>
        <dbReference type="ChEBI" id="CHEBI:57720"/>
        <dbReference type="EC" id="2.4.2.1"/>
    </reaction>
</comment>
<dbReference type="HAMAP" id="MF_01537">
    <property type="entry name" value="Nucleos_phosphorylase_PpnP"/>
    <property type="match status" value="1"/>
</dbReference>
<sequence length="105" mass="11277">MTTKQIPNVDLTTQANVYFDGKCVSHGFTLADGTEKSVGVVLPSELTFNTAAAEIMECVAGACEYKLAGSDHWQTCSAGQSFNITANSSFDIKVAEAFHYICHYG</sequence>
<comment type="caution">
    <text evidence="4">The sequence shown here is derived from an EMBL/GenBank/DDBJ whole genome shotgun (WGS) entry which is preliminary data.</text>
</comment>
<comment type="catalytic activity">
    <reaction evidence="3">
        <text>thymidine + phosphate = 2-deoxy-alpha-D-ribose 1-phosphate + thymine</text>
        <dbReference type="Rhea" id="RHEA:16037"/>
        <dbReference type="ChEBI" id="CHEBI:17748"/>
        <dbReference type="ChEBI" id="CHEBI:17821"/>
        <dbReference type="ChEBI" id="CHEBI:43474"/>
        <dbReference type="ChEBI" id="CHEBI:57259"/>
        <dbReference type="EC" id="2.4.2.2"/>
    </reaction>
</comment>
<dbReference type="InterPro" id="IPR009664">
    <property type="entry name" value="Ppnp"/>
</dbReference>
<keyword evidence="1 3" id="KW-0328">Glycosyltransferase</keyword>
<dbReference type="EC" id="2.4.2.2" evidence="3"/>
<accession>A0AAV3U4S5</accession>
<comment type="function">
    <text evidence="3">Catalyzes the phosphorolysis of diverse nucleosides, yielding D-ribose 1-phosphate and the respective free bases. Can use uridine, adenosine, guanosine, cytidine, thymidine, inosine and xanthosine as substrates. Also catalyzes the reverse reactions.</text>
</comment>
<evidence type="ECO:0000256" key="3">
    <source>
        <dbReference type="HAMAP-Rule" id="MF_01537"/>
    </source>
</evidence>
<dbReference type="CDD" id="cd20296">
    <property type="entry name" value="cupin_PpnP-like"/>
    <property type="match status" value="1"/>
</dbReference>
<comment type="catalytic activity">
    <reaction evidence="3">
        <text>adenosine + phosphate = alpha-D-ribose 1-phosphate + adenine</text>
        <dbReference type="Rhea" id="RHEA:27642"/>
        <dbReference type="ChEBI" id="CHEBI:16335"/>
        <dbReference type="ChEBI" id="CHEBI:16708"/>
        <dbReference type="ChEBI" id="CHEBI:43474"/>
        <dbReference type="ChEBI" id="CHEBI:57720"/>
        <dbReference type="EC" id="2.4.2.1"/>
    </reaction>
</comment>
<dbReference type="RefSeq" id="WP_345423640.1">
    <property type="nucleotide sequence ID" value="NZ_AP031496.1"/>
</dbReference>
<dbReference type="PANTHER" id="PTHR36540">
    <property type="entry name" value="PYRIMIDINE/PURINE NUCLEOSIDE PHOSPHORYLASE"/>
    <property type="match status" value="1"/>
</dbReference>
<dbReference type="Gene3D" id="2.60.120.10">
    <property type="entry name" value="Jelly Rolls"/>
    <property type="match status" value="1"/>
</dbReference>